<dbReference type="Proteomes" id="UP000006352">
    <property type="component" value="Unassembled WGS sequence"/>
</dbReference>
<dbReference type="RefSeq" id="XP_012178336.1">
    <property type="nucleotide sequence ID" value="XM_012322946.1"/>
</dbReference>
<dbReference type="InterPro" id="IPR018392">
    <property type="entry name" value="LysM"/>
</dbReference>
<gene>
    <name evidence="3" type="ORF">FIBRA_01064</name>
</gene>
<keyword evidence="4" id="KW-1185">Reference proteome</keyword>
<proteinExistence type="predicted"/>
<evidence type="ECO:0000313" key="3">
    <source>
        <dbReference type="EMBL" id="CCL99053.1"/>
    </source>
</evidence>
<dbReference type="InterPro" id="IPR045030">
    <property type="entry name" value="LYSM1-4"/>
</dbReference>
<protein>
    <recommendedName>
        <fullName evidence="2">LysM domain-containing protein</fullName>
    </recommendedName>
</protein>
<evidence type="ECO:0000259" key="2">
    <source>
        <dbReference type="PROSITE" id="PS51782"/>
    </source>
</evidence>
<dbReference type="OrthoDB" id="2107166at2759"/>
<feature type="region of interest" description="Disordered" evidence="1">
    <location>
        <begin position="254"/>
        <end position="319"/>
    </location>
</feature>
<dbReference type="Gene3D" id="3.10.350.10">
    <property type="entry name" value="LysM domain"/>
    <property type="match status" value="1"/>
</dbReference>
<reference evidence="3 4" key="1">
    <citation type="journal article" date="2012" name="Appl. Environ. Microbiol.">
        <title>Short-read sequencing for genomic analysis of the brown rot fungus Fibroporia radiculosa.</title>
        <authorList>
            <person name="Tang J.D."/>
            <person name="Perkins A.D."/>
            <person name="Sonstegard T.S."/>
            <person name="Schroeder S.G."/>
            <person name="Burgess S.C."/>
            <person name="Diehl S.V."/>
        </authorList>
    </citation>
    <scope>NUCLEOTIDE SEQUENCE [LARGE SCALE GENOMIC DNA]</scope>
    <source>
        <strain evidence="3 4">TFFH 294</strain>
    </source>
</reference>
<dbReference type="PANTHER" id="PTHR20932">
    <property type="entry name" value="LYSM AND PUTATIVE PEPTIDOGLYCAN-BINDING DOMAIN-CONTAINING PROTEIN"/>
    <property type="match status" value="1"/>
</dbReference>
<organism evidence="3 4">
    <name type="scientific">Fibroporia radiculosa</name>
    <dbReference type="NCBI Taxonomy" id="599839"/>
    <lineage>
        <taxon>Eukaryota</taxon>
        <taxon>Fungi</taxon>
        <taxon>Dikarya</taxon>
        <taxon>Basidiomycota</taxon>
        <taxon>Agaricomycotina</taxon>
        <taxon>Agaricomycetes</taxon>
        <taxon>Polyporales</taxon>
        <taxon>Fibroporiaceae</taxon>
        <taxon>Fibroporia</taxon>
    </lineage>
</organism>
<feature type="region of interest" description="Disordered" evidence="1">
    <location>
        <begin position="1"/>
        <end position="67"/>
    </location>
</feature>
<name>J4G0S1_9APHY</name>
<dbReference type="GeneID" id="24093964"/>
<feature type="region of interest" description="Disordered" evidence="1">
    <location>
        <begin position="207"/>
        <end position="240"/>
    </location>
</feature>
<evidence type="ECO:0000313" key="4">
    <source>
        <dbReference type="Proteomes" id="UP000006352"/>
    </source>
</evidence>
<dbReference type="InterPro" id="IPR036779">
    <property type="entry name" value="LysM_dom_sf"/>
</dbReference>
<dbReference type="InParanoid" id="J4G0S1"/>
<feature type="domain" description="LysM" evidence="2">
    <location>
        <begin position="144"/>
        <end position="188"/>
    </location>
</feature>
<dbReference type="PROSITE" id="PS51782">
    <property type="entry name" value="LYSM"/>
    <property type="match status" value="1"/>
</dbReference>
<dbReference type="Pfam" id="PF01476">
    <property type="entry name" value="LysM"/>
    <property type="match status" value="1"/>
</dbReference>
<dbReference type="STRING" id="599839.J4G0S1"/>
<dbReference type="EMBL" id="HE796912">
    <property type="protein sequence ID" value="CCL99053.1"/>
    <property type="molecule type" value="Genomic_DNA"/>
</dbReference>
<dbReference type="HOGENOM" id="CLU_036221_0_0_1"/>
<accession>J4G0S1</accession>
<sequence>MPSHNGTQDYPEHVLSNPWTAHSDSSFSSAVNTNATRPAVRRRGSEGAAWKTKIDRDPQRTPHFRSRTLDVDLDDGAGSHPLASGSAPKKGFIGGWFSAHNTRPHMKRLLSDVELASDGQSTDAAVGRSEAGRTSQRTDERLVVVHEVMPKDSLAGVALKYGVSMPDLRRANQLWPSDPIHLRKVLYIPLEIARHSKQLQAAFLDVDSPTNPTESRQSAPHGGDSDEEAKDTGKDRSLPPLNIVRVPVSQLSFFPPSSSSSVTPREPSIPSKSHTLPRRPKSSHPTLPRSLSGSESSLIHPPTSAPPSSTTHSLSPISRSQNRSLGSLFNVIPPRISPIHKNVFVGRLSIDSVSATTSTQSDDLEWGHEMEDVSFASSAGKSLQGSDIHRRYESHLHNLSASASNKPSTLPEGLELNALSPISTPRTPRRREENTRLGNPPEPLRSPRQDSPYAALDSGRLPSLPNTRVRTAQMEPSPAMQLPLSPKRRKSSDS</sequence>
<feature type="region of interest" description="Disordered" evidence="1">
    <location>
        <begin position="399"/>
        <end position="494"/>
    </location>
</feature>
<feature type="compositionally biased region" description="Polar residues" evidence="1">
    <location>
        <begin position="399"/>
        <end position="408"/>
    </location>
</feature>
<dbReference type="AlphaFoldDB" id="J4G0S1"/>
<dbReference type="SUPFAM" id="SSF54106">
    <property type="entry name" value="LysM domain"/>
    <property type="match status" value="1"/>
</dbReference>
<feature type="compositionally biased region" description="Polar residues" evidence="1">
    <location>
        <begin position="283"/>
        <end position="297"/>
    </location>
</feature>
<feature type="compositionally biased region" description="Polar residues" evidence="1">
    <location>
        <begin position="208"/>
        <end position="218"/>
    </location>
</feature>
<evidence type="ECO:0000256" key="1">
    <source>
        <dbReference type="SAM" id="MobiDB-lite"/>
    </source>
</evidence>
<dbReference type="CDD" id="cd00118">
    <property type="entry name" value="LysM"/>
    <property type="match status" value="1"/>
</dbReference>
<feature type="compositionally biased region" description="Low complexity" evidence="1">
    <location>
        <begin position="254"/>
        <end position="268"/>
    </location>
</feature>
<dbReference type="PANTHER" id="PTHR20932:SF8">
    <property type="entry name" value="LD22649P"/>
    <property type="match status" value="1"/>
</dbReference>
<feature type="compositionally biased region" description="Low complexity" evidence="1">
    <location>
        <begin position="306"/>
        <end position="319"/>
    </location>
</feature>
<feature type="compositionally biased region" description="Polar residues" evidence="1">
    <location>
        <begin position="17"/>
        <end position="36"/>
    </location>
</feature>